<protein>
    <submittedName>
        <fullName evidence="2">Uncharacterized protein</fullName>
    </submittedName>
</protein>
<sequence length="108" mass="11253">MCGLVEDFSLVGFSTLCITDKRSVALLLKEVDKANGYIFGALTAGNESILLAADATDMLTEARDAQERYGILRGSAGSDSRGPTAGAGTGPSAALAARLHQLRVVEHE</sequence>
<evidence type="ECO:0000313" key="2">
    <source>
        <dbReference type="EMBL" id="KAJ1726159.1"/>
    </source>
</evidence>
<dbReference type="AlphaFoldDB" id="A0A9W7Y369"/>
<dbReference type="Proteomes" id="UP001143981">
    <property type="component" value="Unassembled WGS sequence"/>
</dbReference>
<evidence type="ECO:0000256" key="1">
    <source>
        <dbReference type="SAM" id="MobiDB-lite"/>
    </source>
</evidence>
<dbReference type="EMBL" id="JANBOI010001740">
    <property type="protein sequence ID" value="KAJ1726159.1"/>
    <property type="molecule type" value="Genomic_DNA"/>
</dbReference>
<reference evidence="2" key="1">
    <citation type="submission" date="2022-07" db="EMBL/GenBank/DDBJ databases">
        <title>Phylogenomic reconstructions and comparative analyses of Kickxellomycotina fungi.</title>
        <authorList>
            <person name="Reynolds N.K."/>
            <person name="Stajich J.E."/>
            <person name="Barry K."/>
            <person name="Grigoriev I.V."/>
            <person name="Crous P."/>
            <person name="Smith M.E."/>
        </authorList>
    </citation>
    <scope>NUCLEOTIDE SEQUENCE</scope>
    <source>
        <strain evidence="2">BCRC 34381</strain>
    </source>
</reference>
<evidence type="ECO:0000313" key="3">
    <source>
        <dbReference type="Proteomes" id="UP001143981"/>
    </source>
</evidence>
<dbReference type="OrthoDB" id="5839at2759"/>
<proteinExistence type="predicted"/>
<name>A0A9W7Y369_9FUNG</name>
<gene>
    <name evidence="2" type="ORF">LPJ61_005379</name>
</gene>
<feature type="region of interest" description="Disordered" evidence="1">
    <location>
        <begin position="73"/>
        <end position="92"/>
    </location>
</feature>
<accession>A0A9W7Y369</accession>
<organism evidence="2 3">
    <name type="scientific">Coemansia biformis</name>
    <dbReference type="NCBI Taxonomy" id="1286918"/>
    <lineage>
        <taxon>Eukaryota</taxon>
        <taxon>Fungi</taxon>
        <taxon>Fungi incertae sedis</taxon>
        <taxon>Zoopagomycota</taxon>
        <taxon>Kickxellomycotina</taxon>
        <taxon>Kickxellomycetes</taxon>
        <taxon>Kickxellales</taxon>
        <taxon>Kickxellaceae</taxon>
        <taxon>Coemansia</taxon>
    </lineage>
</organism>
<comment type="caution">
    <text evidence="2">The sequence shown here is derived from an EMBL/GenBank/DDBJ whole genome shotgun (WGS) entry which is preliminary data.</text>
</comment>
<feature type="compositionally biased region" description="Low complexity" evidence="1">
    <location>
        <begin position="80"/>
        <end position="92"/>
    </location>
</feature>
<keyword evidence="3" id="KW-1185">Reference proteome</keyword>